<dbReference type="Pfam" id="PF00188">
    <property type="entry name" value="CAP"/>
    <property type="match status" value="1"/>
</dbReference>
<evidence type="ECO:0000256" key="2">
    <source>
        <dbReference type="SAM" id="SignalP"/>
    </source>
</evidence>
<evidence type="ECO:0000313" key="4">
    <source>
        <dbReference type="EMBL" id="UWP59505.1"/>
    </source>
</evidence>
<dbReference type="InterPro" id="IPR035940">
    <property type="entry name" value="CAP_sf"/>
</dbReference>
<dbReference type="Gene3D" id="3.40.33.10">
    <property type="entry name" value="CAP"/>
    <property type="match status" value="1"/>
</dbReference>
<name>A0ABY5VG75_9FIRM</name>
<evidence type="ECO:0000259" key="3">
    <source>
        <dbReference type="Pfam" id="PF00188"/>
    </source>
</evidence>
<feature type="signal peptide" evidence="2">
    <location>
        <begin position="1"/>
        <end position="25"/>
    </location>
</feature>
<dbReference type="RefSeq" id="WP_028527907.1">
    <property type="nucleotide sequence ID" value="NZ_CABLBR010000005.1"/>
</dbReference>
<dbReference type="PANTHER" id="PTHR31157:SF1">
    <property type="entry name" value="SCP DOMAIN-CONTAINING PROTEIN"/>
    <property type="match status" value="1"/>
</dbReference>
<dbReference type="InterPro" id="IPR014044">
    <property type="entry name" value="CAP_dom"/>
</dbReference>
<dbReference type="Proteomes" id="UP001060164">
    <property type="component" value="Chromosome"/>
</dbReference>
<reference evidence="4" key="1">
    <citation type="journal article" date="2022" name="Cell">
        <title>Design, construction, and in vivo augmentation of a complex gut microbiome.</title>
        <authorList>
            <person name="Cheng A.G."/>
            <person name="Ho P.Y."/>
            <person name="Aranda-Diaz A."/>
            <person name="Jain S."/>
            <person name="Yu F.B."/>
            <person name="Meng X."/>
            <person name="Wang M."/>
            <person name="Iakiviak M."/>
            <person name="Nagashima K."/>
            <person name="Zhao A."/>
            <person name="Murugkar P."/>
            <person name="Patil A."/>
            <person name="Atabakhsh K."/>
            <person name="Weakley A."/>
            <person name="Yan J."/>
            <person name="Brumbaugh A.R."/>
            <person name="Higginbottom S."/>
            <person name="Dimas A."/>
            <person name="Shiver A.L."/>
            <person name="Deutschbauer A."/>
            <person name="Neff N."/>
            <person name="Sonnenburg J.L."/>
            <person name="Huang K.C."/>
            <person name="Fischbach M.A."/>
        </authorList>
    </citation>
    <scope>NUCLEOTIDE SEQUENCE</scope>
    <source>
        <strain evidence="4">DSM 19829</strain>
    </source>
</reference>
<dbReference type="CDD" id="cd05379">
    <property type="entry name" value="CAP_bacterial"/>
    <property type="match status" value="1"/>
</dbReference>
<evidence type="ECO:0000256" key="1">
    <source>
        <dbReference type="SAM" id="MobiDB-lite"/>
    </source>
</evidence>
<evidence type="ECO:0000313" key="5">
    <source>
        <dbReference type="Proteomes" id="UP001060164"/>
    </source>
</evidence>
<keyword evidence="2" id="KW-0732">Signal</keyword>
<dbReference type="PANTHER" id="PTHR31157">
    <property type="entry name" value="SCP DOMAIN-CONTAINING PROTEIN"/>
    <property type="match status" value="1"/>
</dbReference>
<keyword evidence="5" id="KW-1185">Reference proteome</keyword>
<feature type="chain" id="PRO_5046054310" evidence="2">
    <location>
        <begin position="26"/>
        <end position="266"/>
    </location>
</feature>
<proteinExistence type="predicted"/>
<feature type="region of interest" description="Disordered" evidence="1">
    <location>
        <begin position="73"/>
        <end position="141"/>
    </location>
</feature>
<organism evidence="4 5">
    <name type="scientific">Ruminococcus gauvreauii</name>
    <dbReference type="NCBI Taxonomy" id="438033"/>
    <lineage>
        <taxon>Bacteria</taxon>
        <taxon>Bacillati</taxon>
        <taxon>Bacillota</taxon>
        <taxon>Clostridia</taxon>
        <taxon>Eubacteriales</taxon>
        <taxon>Oscillospiraceae</taxon>
        <taxon>Ruminococcus</taxon>
    </lineage>
</organism>
<sequence>MKKYSLLAAAMTVGAVGSMAVPVHAADLGSVEEQLRANGYAVIVEQAGSQEELNKILEDLKGRFCDIHLNWQDCPEITPPENNAPDTDTPEETPDTDKPETDEPDTDVPGTDTPDAEAPDTDVPGTDGDTPGNDTDTPETGERTFAEQVVDLVNAERAKAGLNALAIDENIASAALVRAKETETSFSHTRPDGRTFSSVLTDMGISFRGAGENIAWGQRTPEEVMNGWMNSDGHRANILNAKFTKIGVGYYQNSAGTNYWTQLFTY</sequence>
<feature type="compositionally biased region" description="Low complexity" evidence="1">
    <location>
        <begin position="121"/>
        <end position="135"/>
    </location>
</feature>
<gene>
    <name evidence="4" type="ORF">NQ502_00095</name>
</gene>
<dbReference type="SUPFAM" id="SSF55797">
    <property type="entry name" value="PR-1-like"/>
    <property type="match status" value="1"/>
</dbReference>
<feature type="domain" description="SCP" evidence="3">
    <location>
        <begin position="150"/>
        <end position="264"/>
    </location>
</feature>
<protein>
    <submittedName>
        <fullName evidence="4">CAP domain-containing protein</fullName>
    </submittedName>
</protein>
<dbReference type="EMBL" id="CP102290">
    <property type="protein sequence ID" value="UWP59505.1"/>
    <property type="molecule type" value="Genomic_DNA"/>
</dbReference>
<accession>A0ABY5VG75</accession>